<dbReference type="GO" id="GO:0046872">
    <property type="term" value="F:metal ion binding"/>
    <property type="evidence" value="ECO:0007669"/>
    <property type="project" value="UniProtKB-KW"/>
</dbReference>
<evidence type="ECO:0000256" key="3">
    <source>
        <dbReference type="ARBA" id="ARBA00007357"/>
    </source>
</evidence>
<dbReference type="GO" id="GO:0016485">
    <property type="term" value="P:protein processing"/>
    <property type="evidence" value="ECO:0007669"/>
    <property type="project" value="TreeGrafter"/>
</dbReference>
<evidence type="ECO:0000259" key="10">
    <source>
        <dbReference type="Pfam" id="PF05649"/>
    </source>
</evidence>
<gene>
    <name evidence="11" type="ORF">ONE63_005237</name>
</gene>
<dbReference type="AlphaFoldDB" id="A0AAV7XYQ0"/>
<evidence type="ECO:0000313" key="11">
    <source>
        <dbReference type="EMBL" id="KAJ1530321.1"/>
    </source>
</evidence>
<keyword evidence="12" id="KW-1185">Reference proteome</keyword>
<evidence type="ECO:0000256" key="7">
    <source>
        <dbReference type="ARBA" id="ARBA00022833"/>
    </source>
</evidence>
<dbReference type="GO" id="GO:0004222">
    <property type="term" value="F:metalloendopeptidase activity"/>
    <property type="evidence" value="ECO:0007669"/>
    <property type="project" value="InterPro"/>
</dbReference>
<dbReference type="Gene3D" id="1.10.1380.10">
    <property type="entry name" value="Neutral endopeptidase , domain2"/>
    <property type="match status" value="1"/>
</dbReference>
<dbReference type="Pfam" id="PF05649">
    <property type="entry name" value="Peptidase_M13_N"/>
    <property type="match status" value="1"/>
</dbReference>
<evidence type="ECO:0000256" key="2">
    <source>
        <dbReference type="ARBA" id="ARBA00004401"/>
    </source>
</evidence>
<dbReference type="Proteomes" id="UP001075354">
    <property type="component" value="Chromosome 2"/>
</dbReference>
<dbReference type="CDD" id="cd08662">
    <property type="entry name" value="M13"/>
    <property type="match status" value="1"/>
</dbReference>
<evidence type="ECO:0000313" key="12">
    <source>
        <dbReference type="Proteomes" id="UP001075354"/>
    </source>
</evidence>
<dbReference type="InterPro" id="IPR000718">
    <property type="entry name" value="Peptidase_M13"/>
</dbReference>
<feature type="domain" description="Peptidase M13 N-terminal" evidence="10">
    <location>
        <begin position="2"/>
        <end position="360"/>
    </location>
</feature>
<dbReference type="PANTHER" id="PTHR11733">
    <property type="entry name" value="ZINC METALLOPROTEASE FAMILY M13 NEPRILYSIN-RELATED"/>
    <property type="match status" value="1"/>
</dbReference>
<keyword evidence="8" id="KW-0482">Metalloprotease</keyword>
<comment type="subcellular location">
    <subcellularLocation>
        <location evidence="2">Cell membrane</location>
        <topology evidence="2">Single-pass type II membrane protein</topology>
    </subcellularLocation>
</comment>
<evidence type="ECO:0000256" key="1">
    <source>
        <dbReference type="ARBA" id="ARBA00001947"/>
    </source>
</evidence>
<dbReference type="GO" id="GO:0005886">
    <property type="term" value="C:plasma membrane"/>
    <property type="evidence" value="ECO:0007669"/>
    <property type="project" value="UniProtKB-SubCell"/>
</dbReference>
<name>A0AAV7XYQ0_9NEOP</name>
<keyword evidence="7" id="KW-0862">Zinc</keyword>
<organism evidence="11 12">
    <name type="scientific">Megalurothrips usitatus</name>
    <name type="common">bean blossom thrips</name>
    <dbReference type="NCBI Taxonomy" id="439358"/>
    <lineage>
        <taxon>Eukaryota</taxon>
        <taxon>Metazoa</taxon>
        <taxon>Ecdysozoa</taxon>
        <taxon>Arthropoda</taxon>
        <taxon>Hexapoda</taxon>
        <taxon>Insecta</taxon>
        <taxon>Pterygota</taxon>
        <taxon>Neoptera</taxon>
        <taxon>Paraneoptera</taxon>
        <taxon>Thysanoptera</taxon>
        <taxon>Terebrantia</taxon>
        <taxon>Thripoidea</taxon>
        <taxon>Thripidae</taxon>
        <taxon>Megalurothrips</taxon>
    </lineage>
</organism>
<dbReference type="InterPro" id="IPR018497">
    <property type="entry name" value="Peptidase_M13_C"/>
</dbReference>
<dbReference type="Pfam" id="PF01431">
    <property type="entry name" value="Peptidase_M13"/>
    <property type="match status" value="2"/>
</dbReference>
<accession>A0AAV7XYQ0</accession>
<evidence type="ECO:0000256" key="4">
    <source>
        <dbReference type="ARBA" id="ARBA00022670"/>
    </source>
</evidence>
<proteinExistence type="inferred from homology"/>
<evidence type="ECO:0000256" key="6">
    <source>
        <dbReference type="ARBA" id="ARBA00022801"/>
    </source>
</evidence>
<evidence type="ECO:0000256" key="5">
    <source>
        <dbReference type="ARBA" id="ARBA00022723"/>
    </source>
</evidence>
<comment type="cofactor">
    <cofactor evidence="1">
        <name>Zn(2+)</name>
        <dbReference type="ChEBI" id="CHEBI:29105"/>
    </cofactor>
</comment>
<dbReference type="EMBL" id="JAPTSV010000002">
    <property type="protein sequence ID" value="KAJ1530321.1"/>
    <property type="molecule type" value="Genomic_DNA"/>
</dbReference>
<dbReference type="PANTHER" id="PTHR11733:SF167">
    <property type="entry name" value="FI17812P1-RELATED"/>
    <property type="match status" value="1"/>
</dbReference>
<comment type="caution">
    <text evidence="11">The sequence shown here is derived from an EMBL/GenBank/DDBJ whole genome shotgun (WGS) entry which is preliminary data.</text>
</comment>
<evidence type="ECO:0000256" key="8">
    <source>
        <dbReference type="ARBA" id="ARBA00023049"/>
    </source>
</evidence>
<evidence type="ECO:0000259" key="9">
    <source>
        <dbReference type="Pfam" id="PF01431"/>
    </source>
</evidence>
<dbReference type="Gene3D" id="3.40.390.10">
    <property type="entry name" value="Collagenase (Catalytic Domain)"/>
    <property type="match status" value="1"/>
</dbReference>
<feature type="domain" description="Peptidase M13 C-terminal" evidence="9">
    <location>
        <begin position="484"/>
        <end position="553"/>
    </location>
</feature>
<dbReference type="PROSITE" id="PS51885">
    <property type="entry name" value="NEPRILYSIN"/>
    <property type="match status" value="1"/>
</dbReference>
<dbReference type="InterPro" id="IPR008753">
    <property type="entry name" value="Peptidase_M13_N"/>
</dbReference>
<keyword evidence="6" id="KW-0378">Hydrolase</keyword>
<comment type="similarity">
    <text evidence="3">Belongs to the peptidase M13 family.</text>
</comment>
<dbReference type="InterPro" id="IPR042089">
    <property type="entry name" value="Peptidase_M13_dom_2"/>
</dbReference>
<feature type="domain" description="Peptidase M13 C-terminal" evidence="9">
    <location>
        <begin position="376"/>
        <end position="451"/>
    </location>
</feature>
<dbReference type="InterPro" id="IPR024079">
    <property type="entry name" value="MetalloPept_cat_dom_sf"/>
</dbReference>
<reference evidence="11" key="1">
    <citation type="submission" date="2022-12" db="EMBL/GenBank/DDBJ databases">
        <title>Chromosome-level genome assembly of the bean flower thrips Megalurothrips usitatus.</title>
        <authorList>
            <person name="Ma L."/>
            <person name="Liu Q."/>
            <person name="Li H."/>
            <person name="Cai W."/>
        </authorList>
    </citation>
    <scope>NUCLEOTIDE SEQUENCE</scope>
    <source>
        <strain evidence="11">Cailab_2022a</strain>
    </source>
</reference>
<protein>
    <submittedName>
        <fullName evidence="11">Uncharacterized protein</fullName>
    </submittedName>
</protein>
<keyword evidence="4" id="KW-0645">Protease</keyword>
<dbReference type="SUPFAM" id="SSF55486">
    <property type="entry name" value="Metalloproteases ('zincins'), catalytic domain"/>
    <property type="match status" value="1"/>
</dbReference>
<keyword evidence="5" id="KW-0479">Metal-binding</keyword>
<sequence>MDEQLREQVSDLLAEPIADADPAFFKKAKRLYRGCVRTGRLNDLGLEPATKILTGLGGWPLAEEDRWDESKFDWKELSYKMMDMGMYSLGLFTVIVGVDISNTTRHTLALSPPHFNLALKSIGEMAGVPRLAQYRSVIQGAAELLRPGDRLNGTRLATQASQTALFELELESSTQSLEDQQNLTLAKHMSVGELQARYPYVPWLEYFRRLLPESVGITAGETVLVADHRYFESLGPLLQSTPKRTLANYMVWRGLEDLVFPHLDDDFRDLMIGADLERASLKGRWEHCVKLVQRTMRSATSAMYARRHSSEEARRTARAMVQDIRKELHQVLEAATWMDPDTKRAAMLKAESMRYNVAFPDELLNDTALDELFSGGSLFNEDGLMANWWDAQTRDLFHEKVGCIVDQYSSIADEETNVTVNGVLTQSENIADNAGLKLAYRAYRRYTARRGEEPRVVLHVPSRPGVPAAPGPVQELGAVKRLALSPRQMFWLSFASVWCSKETVMMRDRTLRTSTHLPGTYRVNGALRNQEAFAQDFNCPAGAPMNPSSRCHIW</sequence>